<accession>A0A330LKH8</accession>
<evidence type="ECO:0000313" key="2">
    <source>
        <dbReference type="Proteomes" id="UP000250163"/>
    </source>
</evidence>
<name>A0A330LKH8_9GAMM</name>
<dbReference type="EMBL" id="LS483250">
    <property type="protein sequence ID" value="SQD77129.1"/>
    <property type="molecule type" value="Genomic_DNA"/>
</dbReference>
<keyword evidence="2" id="KW-1185">Reference proteome</keyword>
<organism evidence="1 2">
    <name type="scientific">Moritella yayanosii</name>
    <dbReference type="NCBI Taxonomy" id="69539"/>
    <lineage>
        <taxon>Bacteria</taxon>
        <taxon>Pseudomonadati</taxon>
        <taxon>Pseudomonadota</taxon>
        <taxon>Gammaproteobacteria</taxon>
        <taxon>Alteromonadales</taxon>
        <taxon>Moritellaceae</taxon>
        <taxon>Moritella</taxon>
    </lineage>
</organism>
<dbReference type="RefSeq" id="WP_112712608.1">
    <property type="nucleotide sequence ID" value="NZ_LS483250.1"/>
</dbReference>
<gene>
    <name evidence="1" type="ORF">MORIYA_0651</name>
</gene>
<protein>
    <recommendedName>
        <fullName evidence="3">DUF4258 domain-containing protein</fullName>
    </recommendedName>
</protein>
<sequence length="113" mass="12868">MSKSEPLKIVEFPLTARSAKLILRDLAENHTNRIKFSKHARDRLSQRDITIQQVLCIFKSNSNRFHEQPHQTAGGDWQMNIEGIASGDSIRIPLVLRKHEDDPSVLVITVISI</sequence>
<evidence type="ECO:0000313" key="1">
    <source>
        <dbReference type="EMBL" id="SQD77129.1"/>
    </source>
</evidence>
<dbReference type="AlphaFoldDB" id="A0A330LKH8"/>
<evidence type="ECO:0008006" key="3">
    <source>
        <dbReference type="Google" id="ProtNLM"/>
    </source>
</evidence>
<dbReference type="KEGG" id="mya:MORIYA_0651"/>
<dbReference type="OrthoDB" id="5873906at2"/>
<dbReference type="Proteomes" id="UP000250163">
    <property type="component" value="Chromosome MORIYA"/>
</dbReference>
<proteinExistence type="predicted"/>
<reference evidence="2" key="1">
    <citation type="submission" date="2018-05" db="EMBL/GenBank/DDBJ databases">
        <authorList>
            <person name="Cea G.-C."/>
            <person name="William W."/>
        </authorList>
    </citation>
    <scope>NUCLEOTIDE SEQUENCE [LARGE SCALE GENOMIC DNA]</scope>
    <source>
        <strain evidence="2">DB21MT 5</strain>
    </source>
</reference>